<accession>A0A0N1IAU1</accession>
<organism evidence="2 3">
    <name type="scientific">Papilio machaon</name>
    <name type="common">Old World swallowtail butterfly</name>
    <dbReference type="NCBI Taxonomy" id="76193"/>
    <lineage>
        <taxon>Eukaryota</taxon>
        <taxon>Metazoa</taxon>
        <taxon>Ecdysozoa</taxon>
        <taxon>Arthropoda</taxon>
        <taxon>Hexapoda</taxon>
        <taxon>Insecta</taxon>
        <taxon>Pterygota</taxon>
        <taxon>Neoptera</taxon>
        <taxon>Endopterygota</taxon>
        <taxon>Lepidoptera</taxon>
        <taxon>Glossata</taxon>
        <taxon>Ditrysia</taxon>
        <taxon>Papilionoidea</taxon>
        <taxon>Papilionidae</taxon>
        <taxon>Papilioninae</taxon>
        <taxon>Papilio</taxon>
    </lineage>
</organism>
<dbReference type="InParanoid" id="A0A0N1IAU1"/>
<feature type="region of interest" description="Disordered" evidence="1">
    <location>
        <begin position="654"/>
        <end position="747"/>
    </location>
</feature>
<proteinExistence type="predicted"/>
<feature type="compositionally biased region" description="Basic and acidic residues" evidence="1">
    <location>
        <begin position="73"/>
        <end position="83"/>
    </location>
</feature>
<dbReference type="AlphaFoldDB" id="A0A0N1IAU1"/>
<feature type="compositionally biased region" description="Low complexity" evidence="1">
    <location>
        <begin position="718"/>
        <end position="730"/>
    </location>
</feature>
<feature type="region of interest" description="Disordered" evidence="1">
    <location>
        <begin position="273"/>
        <end position="346"/>
    </location>
</feature>
<feature type="region of interest" description="Disordered" evidence="1">
    <location>
        <begin position="71"/>
        <end position="96"/>
    </location>
</feature>
<gene>
    <name evidence="2" type="ORF">RR48_04605</name>
</gene>
<name>A0A0N1IAU1_PAPMA</name>
<sequence length="762" mass="84785">MKIKNISGCIDCKLPGEFVSGEDIGPGVADSIEACVTRWPTDLLAMAIILVGLANVIATPCCEHGHKNCTRKVRQDSPPKLDHLTNNGSSTQLTSFKKSTLKPIAEDKLKKETATEGRTRKKLKKIKDSREDWEELVIGQEDAEVLDGAMDREDHATHYLTELLELLILLLVSGALSEAPGPYAPSGWRPSGPAFELPSRAPSQIPQRAEYLPPVDPRTNRPLGFDPVADVSVQGLPTQEQLPIFQVSPINGKQYVGPNFNSDIKGLESNFQESQFQLQQEKARQLSRQQQFPANPNAASGLPNSQSPRQFAQTTSAPSTTARPKQAEPTTEPSLNKDEKLDKEDLPKKAKISVEVSKQNLQEYPPEFFLSSLAQLQLQPQFVPLQQFGQIREQVFYQPPQQGAPAKQTAGYDGPTHFAAFPSVLAQNQIAPQQQTLIPAQQAIIQKPALLVQQAQQPANPIIVQAEEPLPQYQPVAQYQPIAQPQLNQEPLPQYQPVNQYQPIGQPQFNQEPLPQYQPVPNQYQPALQAQEPLPQYQPVNQYQPITPQQYPQATPVVYQPQANLPPQNPEAEAVETNNEQPQYIYQQSYQPQEVYQPQQAYQPQIQTQYTAQQGFIPQSQANYPQDLNQYYQNQFPQQFPNQFGAEPIVQGQDSLQSGLDVSKEDNGIDQEEQEEEETDDGTKATAVATAFGTSPRDQANRGYQTTTESDTEETTEEAPAIAQATAVATPSRNRSAKLRSRRPRPLFTVDRSGHLVLAKEQ</sequence>
<dbReference type="Proteomes" id="UP000053240">
    <property type="component" value="Unassembled WGS sequence"/>
</dbReference>
<feature type="compositionally biased region" description="Basic residues" evidence="1">
    <location>
        <begin position="735"/>
        <end position="745"/>
    </location>
</feature>
<feature type="compositionally biased region" description="Polar residues" evidence="1">
    <location>
        <begin position="84"/>
        <end position="96"/>
    </location>
</feature>
<feature type="compositionally biased region" description="Polar residues" evidence="1">
    <location>
        <begin position="273"/>
        <end position="334"/>
    </location>
</feature>
<feature type="region of interest" description="Disordered" evidence="1">
    <location>
        <begin position="560"/>
        <end position="579"/>
    </location>
</feature>
<evidence type="ECO:0000256" key="1">
    <source>
        <dbReference type="SAM" id="MobiDB-lite"/>
    </source>
</evidence>
<feature type="compositionally biased region" description="Basic and acidic residues" evidence="1">
    <location>
        <begin position="335"/>
        <end position="346"/>
    </location>
</feature>
<feature type="compositionally biased region" description="Acidic residues" evidence="1">
    <location>
        <begin position="668"/>
        <end position="680"/>
    </location>
</feature>
<feature type="compositionally biased region" description="Polar residues" evidence="1">
    <location>
        <begin position="692"/>
        <end position="705"/>
    </location>
</feature>
<reference evidence="2 3" key="1">
    <citation type="journal article" date="2015" name="Nat. Commun.">
        <title>Outbred genome sequencing and CRISPR/Cas9 gene editing in butterflies.</title>
        <authorList>
            <person name="Li X."/>
            <person name="Fan D."/>
            <person name="Zhang W."/>
            <person name="Liu G."/>
            <person name="Zhang L."/>
            <person name="Zhao L."/>
            <person name="Fang X."/>
            <person name="Chen L."/>
            <person name="Dong Y."/>
            <person name="Chen Y."/>
            <person name="Ding Y."/>
            <person name="Zhao R."/>
            <person name="Feng M."/>
            <person name="Zhu Y."/>
            <person name="Feng Y."/>
            <person name="Jiang X."/>
            <person name="Zhu D."/>
            <person name="Xiang H."/>
            <person name="Feng X."/>
            <person name="Li S."/>
            <person name="Wang J."/>
            <person name="Zhang G."/>
            <person name="Kronforst M.R."/>
            <person name="Wang W."/>
        </authorList>
    </citation>
    <scope>NUCLEOTIDE SEQUENCE [LARGE SCALE GENOMIC DNA]</scope>
    <source>
        <strain evidence="2">Ya'a_city_454_Pm</strain>
        <tissue evidence="2">Whole body</tissue>
    </source>
</reference>
<keyword evidence="3" id="KW-1185">Reference proteome</keyword>
<evidence type="ECO:0000313" key="3">
    <source>
        <dbReference type="Proteomes" id="UP000053240"/>
    </source>
</evidence>
<evidence type="ECO:0000313" key="2">
    <source>
        <dbReference type="EMBL" id="KPJ16340.1"/>
    </source>
</evidence>
<dbReference type="EMBL" id="KQ460254">
    <property type="protein sequence ID" value="KPJ16340.1"/>
    <property type="molecule type" value="Genomic_DNA"/>
</dbReference>
<protein>
    <submittedName>
        <fullName evidence="2">Uncharacterized protein</fullName>
    </submittedName>
</protein>